<sequence>MVVGHCGAGKTTLVRGLLERNQANIQSTDGIDVYKEMCYIKDGEWKIQDFLMYWIGAIFYYSGRLKEGYPKIIIVGTHKDQVELKSLEMEIKSTFNEYILSGQLICSLDSFVNAKSMTGDDRKKLRYLIQEQGKSYPCFGDKVPKTWVDIQQKLRRDFRDNDVFILSVDELKNVCNDLGLSMKENDYFLFLEFYTNLGQMLYFRESALKDHVILEPMWLIMKILITQEARFKHAEKIGEITREEIQQCLASDDQQYIKKIDHVLKVLDRLDLVCNPKTYDHFGSNLPAEFYYIPSIFKESGLIVPDPTYIDMEQITYSFEGQILPPAVYHRLVCSYMSRWKIHEKHLYCETVQFQIQDDILVRFRRQQHQFLVTLYFTGERGTDDIQDVTSRVHHYVLETFDRIVKTYTRSNESKSPSVHYEGNISLESKVTEIKKGSLFSPKKERSLRGSFLPEKVKSRNVTDEFLDTVAYRIGTKYFLVGVSLGLEIDEVIVIVNDNPMQTLKINQEVLQNWSRKEIAMGRYPTYGMLASVFVDANCRIDDFPME</sequence>
<accession>A0AA89CBP4</accession>
<dbReference type="AlphaFoldDB" id="A0AA89CBP4"/>
<proteinExistence type="predicted"/>
<dbReference type="EMBL" id="VSWD01000001">
    <property type="protein sequence ID" value="KAK3108447.1"/>
    <property type="molecule type" value="Genomic_DNA"/>
</dbReference>
<dbReference type="Proteomes" id="UP001186944">
    <property type="component" value="Unassembled WGS sequence"/>
</dbReference>
<dbReference type="InterPro" id="IPR027417">
    <property type="entry name" value="P-loop_NTPase"/>
</dbReference>
<name>A0AA89CBP4_PINIB</name>
<dbReference type="InterPro" id="IPR032171">
    <property type="entry name" value="COR-A"/>
</dbReference>
<dbReference type="Gene3D" id="1.10.533.10">
    <property type="entry name" value="Death Domain, Fas"/>
    <property type="match status" value="1"/>
</dbReference>
<feature type="domain" description="COR" evidence="2">
    <location>
        <begin position="144"/>
        <end position="274"/>
    </location>
</feature>
<keyword evidence="1" id="KW-0677">Repeat</keyword>
<reference evidence="3" key="1">
    <citation type="submission" date="2019-08" db="EMBL/GenBank/DDBJ databases">
        <title>The improved chromosome-level genome for the pearl oyster Pinctada fucata martensii using PacBio sequencing and Hi-C.</title>
        <authorList>
            <person name="Zheng Z."/>
        </authorList>
    </citation>
    <scope>NUCLEOTIDE SEQUENCE</scope>
    <source>
        <strain evidence="3">ZZ-2019</strain>
        <tissue evidence="3">Adductor muscle</tissue>
    </source>
</reference>
<evidence type="ECO:0000259" key="2">
    <source>
        <dbReference type="Pfam" id="PF16095"/>
    </source>
</evidence>
<gene>
    <name evidence="3" type="ORF">FSP39_008181</name>
</gene>
<dbReference type="InterPro" id="IPR036388">
    <property type="entry name" value="WH-like_DNA-bd_sf"/>
</dbReference>
<protein>
    <recommendedName>
        <fullName evidence="2">COR domain-containing protein</fullName>
    </recommendedName>
</protein>
<dbReference type="Gene3D" id="1.10.10.10">
    <property type="entry name" value="Winged helix-like DNA-binding domain superfamily/Winged helix DNA-binding domain"/>
    <property type="match status" value="1"/>
</dbReference>
<organism evidence="3 4">
    <name type="scientific">Pinctada imbricata</name>
    <name type="common">Atlantic pearl-oyster</name>
    <name type="synonym">Pinctada martensii</name>
    <dbReference type="NCBI Taxonomy" id="66713"/>
    <lineage>
        <taxon>Eukaryota</taxon>
        <taxon>Metazoa</taxon>
        <taxon>Spiralia</taxon>
        <taxon>Lophotrochozoa</taxon>
        <taxon>Mollusca</taxon>
        <taxon>Bivalvia</taxon>
        <taxon>Autobranchia</taxon>
        <taxon>Pteriomorphia</taxon>
        <taxon>Pterioida</taxon>
        <taxon>Pterioidea</taxon>
        <taxon>Pteriidae</taxon>
        <taxon>Pinctada</taxon>
    </lineage>
</organism>
<keyword evidence="4" id="KW-1185">Reference proteome</keyword>
<evidence type="ECO:0000313" key="3">
    <source>
        <dbReference type="EMBL" id="KAK3108447.1"/>
    </source>
</evidence>
<evidence type="ECO:0000256" key="1">
    <source>
        <dbReference type="ARBA" id="ARBA00022737"/>
    </source>
</evidence>
<evidence type="ECO:0000313" key="4">
    <source>
        <dbReference type="Proteomes" id="UP001186944"/>
    </source>
</evidence>
<dbReference type="Pfam" id="PF16095">
    <property type="entry name" value="COR-A"/>
    <property type="match status" value="1"/>
</dbReference>
<dbReference type="InterPro" id="IPR011029">
    <property type="entry name" value="DEATH-like_dom_sf"/>
</dbReference>
<dbReference type="SUPFAM" id="SSF52540">
    <property type="entry name" value="P-loop containing nucleoside triphosphate hydrolases"/>
    <property type="match status" value="1"/>
</dbReference>
<comment type="caution">
    <text evidence="3">The sequence shown here is derived from an EMBL/GenBank/DDBJ whole genome shotgun (WGS) entry which is preliminary data.</text>
</comment>